<keyword evidence="2" id="KW-1185">Reference proteome</keyword>
<organism evidence="1 2">
    <name type="scientific">Streptomyces monticola</name>
    <dbReference type="NCBI Taxonomy" id="2666263"/>
    <lineage>
        <taxon>Bacteria</taxon>
        <taxon>Bacillati</taxon>
        <taxon>Actinomycetota</taxon>
        <taxon>Actinomycetes</taxon>
        <taxon>Kitasatosporales</taxon>
        <taxon>Streptomycetaceae</taxon>
        <taxon>Streptomyces</taxon>
    </lineage>
</organism>
<accession>A0ABW2JII5</accession>
<evidence type="ECO:0000313" key="1">
    <source>
        <dbReference type="EMBL" id="MFC7305914.1"/>
    </source>
</evidence>
<dbReference type="Pfam" id="PF19457">
    <property type="entry name" value="DUF5994"/>
    <property type="match status" value="1"/>
</dbReference>
<dbReference type="EMBL" id="JBHTCF010000006">
    <property type="protein sequence ID" value="MFC7305914.1"/>
    <property type="molecule type" value="Genomic_DNA"/>
</dbReference>
<dbReference type="Proteomes" id="UP001596523">
    <property type="component" value="Unassembled WGS sequence"/>
</dbReference>
<dbReference type="InterPro" id="IPR046036">
    <property type="entry name" value="DUF5994"/>
</dbReference>
<protein>
    <submittedName>
        <fullName evidence="1">DUF5994 family protein</fullName>
    </submittedName>
</protein>
<reference evidence="2" key="1">
    <citation type="journal article" date="2019" name="Int. J. Syst. Evol. Microbiol.">
        <title>The Global Catalogue of Microorganisms (GCM) 10K type strain sequencing project: providing services to taxonomists for standard genome sequencing and annotation.</title>
        <authorList>
            <consortium name="The Broad Institute Genomics Platform"/>
            <consortium name="The Broad Institute Genome Sequencing Center for Infectious Disease"/>
            <person name="Wu L."/>
            <person name="Ma J."/>
        </authorList>
    </citation>
    <scope>NUCLEOTIDE SEQUENCE [LARGE SCALE GENOMIC DNA]</scope>
    <source>
        <strain evidence="2">SYNS20</strain>
    </source>
</reference>
<proteinExistence type="predicted"/>
<dbReference type="RefSeq" id="WP_381831276.1">
    <property type="nucleotide sequence ID" value="NZ_JBHTCF010000006.1"/>
</dbReference>
<comment type="caution">
    <text evidence="1">The sequence shown here is derived from an EMBL/GenBank/DDBJ whole genome shotgun (WGS) entry which is preliminary data.</text>
</comment>
<evidence type="ECO:0000313" key="2">
    <source>
        <dbReference type="Proteomes" id="UP001596523"/>
    </source>
</evidence>
<name>A0ABW2JII5_9ACTN</name>
<sequence length="138" mass="15236">MTATAHPQDHTPPDLALPDQPAVRLRVMPRAAIPRRIDGIWWPRSRDLMVELPLLLAALPPSWGHIAAASVHAAMWAPAPDHVLIDDQVVRLHQTRGTYGRHTICLLTPGHGRWDLLVAPPESDRVDAELRMASAVAE</sequence>
<gene>
    <name evidence="1" type="ORF">ACFQVC_17015</name>
</gene>